<dbReference type="SUPFAM" id="SSF47576">
    <property type="entry name" value="Calponin-homology domain, CH-domain"/>
    <property type="match status" value="1"/>
</dbReference>
<name>A0AAD9V944_ACRCE</name>
<reference evidence="3" key="1">
    <citation type="journal article" date="2023" name="G3 (Bethesda)">
        <title>Whole genome assembly and annotation of the endangered Caribbean coral Acropora cervicornis.</title>
        <authorList>
            <person name="Selwyn J.D."/>
            <person name="Vollmer S.V."/>
        </authorList>
    </citation>
    <scope>NUCLEOTIDE SEQUENCE</scope>
    <source>
        <strain evidence="3">K2</strain>
    </source>
</reference>
<feature type="compositionally biased region" description="Basic residues" evidence="1">
    <location>
        <begin position="601"/>
        <end position="610"/>
    </location>
</feature>
<feature type="compositionally biased region" description="Basic and acidic residues" evidence="1">
    <location>
        <begin position="852"/>
        <end position="862"/>
    </location>
</feature>
<evidence type="ECO:0000313" key="3">
    <source>
        <dbReference type="EMBL" id="KAK2565876.1"/>
    </source>
</evidence>
<proteinExistence type="predicted"/>
<feature type="compositionally biased region" description="Polar residues" evidence="1">
    <location>
        <begin position="614"/>
        <end position="623"/>
    </location>
</feature>
<feature type="compositionally biased region" description="Polar residues" evidence="1">
    <location>
        <begin position="783"/>
        <end position="793"/>
    </location>
</feature>
<feature type="compositionally biased region" description="Polar residues" evidence="1">
    <location>
        <begin position="555"/>
        <end position="571"/>
    </location>
</feature>
<dbReference type="PANTHER" id="PTHR23167:SF46">
    <property type="entry name" value="EPS15 HOMOLOGY DOMAIN CONTAINING PROTEIN-BINDING PROTEIN 1, ISOFORM F"/>
    <property type="match status" value="1"/>
</dbReference>
<evidence type="ECO:0000256" key="1">
    <source>
        <dbReference type="SAM" id="MobiDB-lite"/>
    </source>
</evidence>
<dbReference type="Gene3D" id="1.10.418.10">
    <property type="entry name" value="Calponin-like domain"/>
    <property type="match status" value="1"/>
</dbReference>
<dbReference type="EMBL" id="JARQWQ010000018">
    <property type="protein sequence ID" value="KAK2565876.1"/>
    <property type="molecule type" value="Genomic_DNA"/>
</dbReference>
<feature type="compositionally biased region" description="Basic and acidic residues" evidence="1">
    <location>
        <begin position="645"/>
        <end position="661"/>
    </location>
</feature>
<dbReference type="InterPro" id="IPR036872">
    <property type="entry name" value="CH_dom_sf"/>
</dbReference>
<feature type="compositionally biased region" description="Polar residues" evidence="1">
    <location>
        <begin position="665"/>
        <end position="676"/>
    </location>
</feature>
<organism evidence="3 4">
    <name type="scientific">Acropora cervicornis</name>
    <name type="common">Staghorn coral</name>
    <dbReference type="NCBI Taxonomy" id="6130"/>
    <lineage>
        <taxon>Eukaryota</taxon>
        <taxon>Metazoa</taxon>
        <taxon>Cnidaria</taxon>
        <taxon>Anthozoa</taxon>
        <taxon>Hexacorallia</taxon>
        <taxon>Scleractinia</taxon>
        <taxon>Astrocoeniina</taxon>
        <taxon>Acroporidae</taxon>
        <taxon>Acropora</taxon>
    </lineage>
</organism>
<feature type="compositionally biased region" description="Basic and acidic residues" evidence="1">
    <location>
        <begin position="352"/>
        <end position="365"/>
    </location>
</feature>
<dbReference type="AlphaFoldDB" id="A0AAD9V944"/>
<reference evidence="3" key="2">
    <citation type="journal article" date="2023" name="Science">
        <title>Genomic signatures of disease resistance in endangered staghorn corals.</title>
        <authorList>
            <person name="Vollmer S.V."/>
            <person name="Selwyn J.D."/>
            <person name="Despard B.A."/>
            <person name="Roesel C.L."/>
        </authorList>
    </citation>
    <scope>NUCLEOTIDE SEQUENCE</scope>
    <source>
        <strain evidence="3">K2</strain>
    </source>
</reference>
<dbReference type="InterPro" id="IPR050540">
    <property type="entry name" value="F-actin_Monoox_Mical"/>
</dbReference>
<dbReference type="PROSITE" id="PS51840">
    <property type="entry name" value="C2_NT"/>
    <property type="match status" value="1"/>
</dbReference>
<feature type="compositionally biased region" description="Basic and acidic residues" evidence="1">
    <location>
        <begin position="823"/>
        <end position="842"/>
    </location>
</feature>
<dbReference type="InterPro" id="IPR019448">
    <property type="entry name" value="NT-C2"/>
</dbReference>
<feature type="domain" description="C2 NT-type" evidence="2">
    <location>
        <begin position="1"/>
        <end position="137"/>
    </location>
</feature>
<sequence length="967" mass="107297">MSSVWKRLQRVGKKASKFQFTASYQSLSVECVRGGKWLPNKLVVVWTRRKRRKAIKDSKPNSAFEDKEWTFVIEDVSELMNSKESQTGRRKPIATGVINMVDYVSTESRSFDITLTLKVASKKLVSATLDISLSCVLIKEGMATDDDMISIGSMMSLNDTVAKLKNQTDSKTAKTESPGASPILAKDRKRDRVRSRSALGENVKTIVSEAQKRQEAAKSDFSSLDPNNIKDNCKLLGIPRLLDPTQMMFSPVPDKLSVMTYVYQIKNRFAQQQVAQPSPLNLRKPVPRSRPAPPPPVAPKEVPVDSLENKSSVGSAKEKGDRKDAFNPFLEELEDAEKDVNLESMDQSAPSDDSKDQKSGKKELVSESSKASPEINNVLETSSKDLDTNKTGPSKPPRKPPRKVSGPDNSVEDVKTKASGPVNEKGKVESKEGYNPFDEEEETEAAASPKGNVAVPLKTKKPPAGYNPFDEEETLDSQEKDASVKERKVGYNPFDEDGEDKEETRQKKVSYPHSFNPFEGEDDVKSKDDKKLNESSSKAYNPFDDENDDSHIMNDASTPVKNSTRKSSATNVKKRQAPPPPAVKSSDDPWTTRLPDETMIRRRRSMRRSIRGGTDQSPNTSPARSGPKRTAPTPPRRPPLIPTFDEWKNDRGVAGDNERPADTPSVENLSNETVSSENEDETRDTSSPTPDKDVSRSPKVSSGEAANQADIKLLARQVLLDARKKAGASGALPRERTDDPETLKKRENLRLRKEELQRKKKANEKTQKLAQNAVNKEMGEKLASSSEQLTTRKQSLEPPAETTEDNSDQKTVKNKNLQHRPLKLKDKENEPSQRKLSTEKDGNTSPGNTGFHESEELQRIREVLNQGKKKKIPNNCKNIEQENGKVNHQKPETSTEKNVFGNKSTKNVAVNGISNNTSPGSPSRPKLRAPNAGIRAYVESRKMNFEAFEVSADQSAGQENGQGIVIL</sequence>
<protein>
    <submittedName>
        <fullName evidence="3">EH domain-binding protein 1</fullName>
    </submittedName>
</protein>
<feature type="compositionally biased region" description="Basic and acidic residues" evidence="1">
    <location>
        <begin position="733"/>
        <end position="767"/>
    </location>
</feature>
<feature type="compositionally biased region" description="Basic residues" evidence="1">
    <location>
        <begin position="812"/>
        <end position="822"/>
    </location>
</feature>
<feature type="compositionally biased region" description="Polar residues" evidence="1">
    <location>
        <begin position="366"/>
        <end position="381"/>
    </location>
</feature>
<feature type="compositionally biased region" description="Polar residues" evidence="1">
    <location>
        <begin position="901"/>
        <end position="921"/>
    </location>
</feature>
<evidence type="ECO:0000313" key="4">
    <source>
        <dbReference type="Proteomes" id="UP001249851"/>
    </source>
</evidence>
<feature type="compositionally biased region" description="Pro residues" evidence="1">
    <location>
        <begin position="288"/>
        <end position="298"/>
    </location>
</feature>
<evidence type="ECO:0000259" key="2">
    <source>
        <dbReference type="PROSITE" id="PS51840"/>
    </source>
</evidence>
<accession>A0AAD9V944</accession>
<gene>
    <name evidence="3" type="ORF">P5673_010168</name>
</gene>
<dbReference type="PANTHER" id="PTHR23167">
    <property type="entry name" value="CALPONIN HOMOLOGY DOMAIN-CONTAINING PROTEIN DDB_G0272472-RELATED"/>
    <property type="match status" value="1"/>
</dbReference>
<feature type="compositionally biased region" description="Pro residues" evidence="1">
    <location>
        <begin position="632"/>
        <end position="641"/>
    </location>
</feature>
<keyword evidence="4" id="KW-1185">Reference proteome</keyword>
<feature type="compositionally biased region" description="Basic and acidic residues" evidence="1">
    <location>
        <begin position="879"/>
        <end position="895"/>
    </location>
</feature>
<comment type="caution">
    <text evidence="3">The sequence shown here is derived from an EMBL/GenBank/DDBJ whole genome shotgun (WGS) entry which is preliminary data.</text>
</comment>
<feature type="compositionally biased region" description="Basic and acidic residues" evidence="1">
    <location>
        <begin position="477"/>
        <end position="489"/>
    </location>
</feature>
<dbReference type="Proteomes" id="UP001249851">
    <property type="component" value="Unassembled WGS sequence"/>
</dbReference>
<feature type="compositionally biased region" description="Basic and acidic residues" evidence="1">
    <location>
        <begin position="523"/>
        <end position="533"/>
    </location>
</feature>
<feature type="compositionally biased region" description="Basic and acidic residues" evidence="1">
    <location>
        <begin position="316"/>
        <end position="325"/>
    </location>
</feature>
<feature type="region of interest" description="Disordered" evidence="1">
    <location>
        <begin position="724"/>
        <end position="930"/>
    </location>
</feature>
<feature type="region of interest" description="Disordered" evidence="1">
    <location>
        <begin position="274"/>
        <end position="710"/>
    </location>
</feature>